<dbReference type="Pfam" id="PF23212">
    <property type="entry name" value="DUF7064"/>
    <property type="match status" value="1"/>
</dbReference>
<keyword evidence="5" id="KW-0808">Transferase</keyword>
<dbReference type="InterPro" id="IPR002575">
    <property type="entry name" value="Aminoglycoside_PTrfase"/>
</dbReference>
<gene>
    <name evidence="5" type="ORF">BU16DRAFT_612419</name>
</gene>
<evidence type="ECO:0000256" key="1">
    <source>
        <dbReference type="SAM" id="MobiDB-lite"/>
    </source>
</evidence>
<feature type="domain" description="DUF7064" evidence="3">
    <location>
        <begin position="703"/>
        <end position="828"/>
    </location>
</feature>
<dbReference type="PANTHER" id="PTHR21310">
    <property type="entry name" value="AMINOGLYCOSIDE PHOSPHOTRANSFERASE-RELATED-RELATED"/>
    <property type="match status" value="1"/>
</dbReference>
<dbReference type="Gene3D" id="3.30.200.20">
    <property type="entry name" value="Phosphorylase Kinase, domain 1"/>
    <property type="match status" value="1"/>
</dbReference>
<feature type="domain" description="DUF7065" evidence="4">
    <location>
        <begin position="524"/>
        <end position="701"/>
    </location>
</feature>
<feature type="domain" description="Aminoglycoside phosphotransferase" evidence="2">
    <location>
        <begin position="202"/>
        <end position="402"/>
    </location>
</feature>
<dbReference type="SUPFAM" id="SSF159245">
    <property type="entry name" value="AttH-like"/>
    <property type="match status" value="1"/>
</dbReference>
<dbReference type="Pfam" id="PF01636">
    <property type="entry name" value="APH"/>
    <property type="match status" value="1"/>
</dbReference>
<dbReference type="Gene3D" id="3.90.1200.10">
    <property type="match status" value="1"/>
</dbReference>
<dbReference type="OrthoDB" id="3897298at2759"/>
<evidence type="ECO:0000313" key="5">
    <source>
        <dbReference type="EMBL" id="KAF2502818.1"/>
    </source>
</evidence>
<dbReference type="Proteomes" id="UP000799750">
    <property type="component" value="Unassembled WGS sequence"/>
</dbReference>
<dbReference type="CDD" id="cd05154">
    <property type="entry name" value="ACAD10_11_N-like"/>
    <property type="match status" value="1"/>
</dbReference>
<dbReference type="EMBL" id="MU004181">
    <property type="protein sequence ID" value="KAF2502818.1"/>
    <property type="molecule type" value="Genomic_DNA"/>
</dbReference>
<dbReference type="SUPFAM" id="SSF56112">
    <property type="entry name" value="Protein kinase-like (PK-like)"/>
    <property type="match status" value="1"/>
</dbReference>
<feature type="region of interest" description="Disordered" evidence="1">
    <location>
        <begin position="497"/>
        <end position="521"/>
    </location>
</feature>
<dbReference type="InterPro" id="IPR055493">
    <property type="entry name" value="DUF7065"/>
</dbReference>
<feature type="compositionally biased region" description="Polar residues" evidence="1">
    <location>
        <begin position="497"/>
        <end position="514"/>
    </location>
</feature>
<name>A0A6A6RD64_9PEZI</name>
<evidence type="ECO:0000313" key="6">
    <source>
        <dbReference type="Proteomes" id="UP000799750"/>
    </source>
</evidence>
<dbReference type="Pfam" id="PF23213">
    <property type="entry name" value="DUF7065"/>
    <property type="match status" value="1"/>
</dbReference>
<keyword evidence="6" id="KW-1185">Reference proteome</keyword>
<dbReference type="InterPro" id="IPR041726">
    <property type="entry name" value="ACAD10_11_N"/>
</dbReference>
<evidence type="ECO:0000259" key="4">
    <source>
        <dbReference type="Pfam" id="PF23213"/>
    </source>
</evidence>
<evidence type="ECO:0000259" key="3">
    <source>
        <dbReference type="Pfam" id="PF23212"/>
    </source>
</evidence>
<dbReference type="InterPro" id="IPR055492">
    <property type="entry name" value="DUF7064"/>
</dbReference>
<dbReference type="InterPro" id="IPR051678">
    <property type="entry name" value="AGP_Transferase"/>
</dbReference>
<sequence length="850" mass="93932">MKIHPSAQGISLAIRALDSSITPALTDKSALAAAEVLTDLLKRQGPAIKLLQDLIADGEGLERDILDVTGKKSADNVQAPLPKDFEGLAERHEQLNNRIVDLCSHLSATDNRHAPALLRRAAEWEHAYYAKIPAVQAPLYGEEDGSVEKKESAPALSKDYMEKFLISQRGNLKVSSFAPMTGGHGKQTYVCDVEYDGGKTEEIVVRKMDPAPIVLRSMYLVEQEYFFLKCLSKTDYPCPRPFDLARKDDGIDGSFFTMCRMPGAGASMFLKTGEKSFSEKMLLQLAELLAKLHATPLDVFAEYFEVYETPEALAETVEERFRRSIQGWAQYLVDVQHLPSPYMTWIFDWLKRNIPKDTRRPVPTHGDYSVHNVLVEGDNITAVLDWECADFACPELDLAYCQPLVSQAMDWEKFVHHYKNCGGQEIKEENFAFCQAYSVLRVELAFNRATCNLQSSLNEDIRFHMVELGYQAVFMGMGLTYTAPSSEKPVEGIAQANRASKGSNSEGLKPNGTSKVDPPTELQLDGGKTLKIHGDEANVPQRPGPSANWQESFVLVWWDDENNVGGFHRLGHEPNVESGAVATLWTNVITPDGIFKRTQSILLREKDRLSSGFGSGDDTCTAEFINGEHIWTINDTDTTARLVFKDHGPNVDCFPKKGAMSTEFATAHFDVPGNVSGTLTMKGKTYTIAGLGLRDHAWGPRDWGNTVYSHRWVCGTSGPSFSFVAVSWHSTNDAIANFGWVVRDGEVTLASSIDLLTYMEVDSCINRGGRVKFTLTTGEVLDVECTAVPAKCLVCYHHDIACVDRICKFTCASNGTSGFANFESSSNIQFGKRKPVALVGGVIEDGFTPA</sequence>
<accession>A0A6A6RD64</accession>
<organism evidence="5 6">
    <name type="scientific">Lophium mytilinum</name>
    <dbReference type="NCBI Taxonomy" id="390894"/>
    <lineage>
        <taxon>Eukaryota</taxon>
        <taxon>Fungi</taxon>
        <taxon>Dikarya</taxon>
        <taxon>Ascomycota</taxon>
        <taxon>Pezizomycotina</taxon>
        <taxon>Dothideomycetes</taxon>
        <taxon>Pleosporomycetidae</taxon>
        <taxon>Mytilinidiales</taxon>
        <taxon>Mytilinidiaceae</taxon>
        <taxon>Lophium</taxon>
    </lineage>
</organism>
<reference evidence="5" key="1">
    <citation type="journal article" date="2020" name="Stud. Mycol.">
        <title>101 Dothideomycetes genomes: a test case for predicting lifestyles and emergence of pathogens.</title>
        <authorList>
            <person name="Haridas S."/>
            <person name="Albert R."/>
            <person name="Binder M."/>
            <person name="Bloem J."/>
            <person name="Labutti K."/>
            <person name="Salamov A."/>
            <person name="Andreopoulos B."/>
            <person name="Baker S."/>
            <person name="Barry K."/>
            <person name="Bills G."/>
            <person name="Bluhm B."/>
            <person name="Cannon C."/>
            <person name="Castanera R."/>
            <person name="Culley D."/>
            <person name="Daum C."/>
            <person name="Ezra D."/>
            <person name="Gonzalez J."/>
            <person name="Henrissat B."/>
            <person name="Kuo A."/>
            <person name="Liang C."/>
            <person name="Lipzen A."/>
            <person name="Lutzoni F."/>
            <person name="Magnuson J."/>
            <person name="Mondo S."/>
            <person name="Nolan M."/>
            <person name="Ohm R."/>
            <person name="Pangilinan J."/>
            <person name="Park H.-J."/>
            <person name="Ramirez L."/>
            <person name="Alfaro M."/>
            <person name="Sun H."/>
            <person name="Tritt A."/>
            <person name="Yoshinaga Y."/>
            <person name="Zwiers L.-H."/>
            <person name="Turgeon B."/>
            <person name="Goodwin S."/>
            <person name="Spatafora J."/>
            <person name="Crous P."/>
            <person name="Grigoriev I."/>
        </authorList>
    </citation>
    <scope>NUCLEOTIDE SEQUENCE</scope>
    <source>
        <strain evidence="5">CBS 269.34</strain>
    </source>
</reference>
<evidence type="ECO:0000259" key="2">
    <source>
        <dbReference type="Pfam" id="PF01636"/>
    </source>
</evidence>
<dbReference type="GO" id="GO:0016301">
    <property type="term" value="F:kinase activity"/>
    <property type="evidence" value="ECO:0007669"/>
    <property type="project" value="UniProtKB-KW"/>
</dbReference>
<keyword evidence="5" id="KW-0418">Kinase</keyword>
<dbReference type="AlphaFoldDB" id="A0A6A6RD64"/>
<dbReference type="InterPro" id="IPR011009">
    <property type="entry name" value="Kinase-like_dom_sf"/>
</dbReference>
<protein>
    <submittedName>
        <fullName evidence="5">Kinase-like protein</fullName>
    </submittedName>
</protein>
<proteinExistence type="predicted"/>